<evidence type="ECO:0000259" key="1">
    <source>
        <dbReference type="Pfam" id="PF06114"/>
    </source>
</evidence>
<reference evidence="2" key="1">
    <citation type="submission" date="2022-10" db="EMBL/GenBank/DDBJ databases">
        <authorList>
            <person name="Turner M.S."/>
            <person name="Huang W."/>
        </authorList>
    </citation>
    <scope>NUCLEOTIDE SEQUENCE</scope>
    <source>
        <strain evidence="2">3</strain>
    </source>
</reference>
<reference evidence="2" key="2">
    <citation type="journal article" date="2023" name="Food Microbiol.">
        <title>Evaluation of the fermentation potential of lactic acid bacteria isolated from herbs, fruits and vegetables as starter cultures in nut-based milk alternatives.</title>
        <authorList>
            <person name="Huang W."/>
            <person name="Dong A."/>
            <person name="Pham H.T."/>
            <person name="Zhou C."/>
            <person name="Huo Z."/>
            <person name="Watjen A.P."/>
            <person name="Prakash S."/>
            <person name="Bang-Berthelsen C.H."/>
            <person name="Turner M.S."/>
        </authorList>
    </citation>
    <scope>NUCLEOTIDE SEQUENCE</scope>
    <source>
        <strain evidence="2">3</strain>
    </source>
</reference>
<protein>
    <submittedName>
        <fullName evidence="2">ImmA/IrrE family metallo-endopeptidase</fullName>
    </submittedName>
</protein>
<dbReference type="InterPro" id="IPR010359">
    <property type="entry name" value="IrrE_HExxH"/>
</dbReference>
<dbReference type="EMBL" id="JAOWLY010000015">
    <property type="protein sequence ID" value="MDG4984903.1"/>
    <property type="molecule type" value="Genomic_DNA"/>
</dbReference>
<dbReference type="RefSeq" id="WP_278229328.1">
    <property type="nucleotide sequence ID" value="NZ_JAOWLY010000015.1"/>
</dbReference>
<accession>A0A9X4NM98</accession>
<evidence type="ECO:0000313" key="3">
    <source>
        <dbReference type="Proteomes" id="UP001152614"/>
    </source>
</evidence>
<sequence>MKKFEYRVVSPNAYAKCLDMANSLLDKISKYTQKSISKISPSDIIDYFENNFNILFVFFESEPTSTIKYNDIVLNFKYQTLNKDLVNRISGATIPKNNRNVIMLNQTMPKPRVFFTILHELSHLYFHDMSNNKQIFASKFSGVYPDELMPFEDEANIIASLLFCSTPKLEMLLTRNYSFDKIKSITGMSIKGLHSRLLNYLNHILGLSNSEALELVLKLRDNDYKTTIQIKHLVNNKNNQLRKHKTILIKISRGFVIEQDACVSFLKNLSMNQLINELEYAHSTKNFFLEQIVMNEYYQKQNNSYLNL</sequence>
<feature type="domain" description="IrrE N-terminal-like" evidence="1">
    <location>
        <begin position="97"/>
        <end position="191"/>
    </location>
</feature>
<dbReference type="Gene3D" id="1.10.10.2910">
    <property type="match status" value="1"/>
</dbReference>
<dbReference type="AlphaFoldDB" id="A0A9X4NM98"/>
<comment type="caution">
    <text evidence="2">The sequence shown here is derived from an EMBL/GenBank/DDBJ whole genome shotgun (WGS) entry which is preliminary data.</text>
</comment>
<evidence type="ECO:0000313" key="2">
    <source>
        <dbReference type="EMBL" id="MDG4984903.1"/>
    </source>
</evidence>
<proteinExistence type="predicted"/>
<dbReference type="Proteomes" id="UP001152614">
    <property type="component" value="Unassembled WGS sequence"/>
</dbReference>
<name>A0A9X4NM98_9LACT</name>
<organism evidence="2 3">
    <name type="scientific">Lactococcus lactis</name>
    <dbReference type="NCBI Taxonomy" id="1358"/>
    <lineage>
        <taxon>Bacteria</taxon>
        <taxon>Bacillati</taxon>
        <taxon>Bacillota</taxon>
        <taxon>Bacilli</taxon>
        <taxon>Lactobacillales</taxon>
        <taxon>Streptococcaceae</taxon>
        <taxon>Lactococcus</taxon>
    </lineage>
</organism>
<gene>
    <name evidence="2" type="ORF">OGZ51_12175</name>
</gene>
<dbReference type="Pfam" id="PF06114">
    <property type="entry name" value="Peptidase_M78"/>
    <property type="match status" value="1"/>
</dbReference>